<evidence type="ECO:0000313" key="1">
    <source>
        <dbReference type="EMBL" id="GMT03352.1"/>
    </source>
</evidence>
<organism evidence="1 2">
    <name type="scientific">Pristionchus entomophagus</name>
    <dbReference type="NCBI Taxonomy" id="358040"/>
    <lineage>
        <taxon>Eukaryota</taxon>
        <taxon>Metazoa</taxon>
        <taxon>Ecdysozoa</taxon>
        <taxon>Nematoda</taxon>
        <taxon>Chromadorea</taxon>
        <taxon>Rhabditida</taxon>
        <taxon>Rhabditina</taxon>
        <taxon>Diplogasteromorpha</taxon>
        <taxon>Diplogasteroidea</taxon>
        <taxon>Neodiplogasteridae</taxon>
        <taxon>Pristionchus</taxon>
    </lineage>
</organism>
<accession>A0AAV5U986</accession>
<feature type="non-terminal residue" evidence="1">
    <location>
        <position position="1"/>
    </location>
</feature>
<dbReference type="Proteomes" id="UP001432027">
    <property type="component" value="Unassembled WGS sequence"/>
</dbReference>
<proteinExistence type="predicted"/>
<protein>
    <submittedName>
        <fullName evidence="1">Uncharacterized protein</fullName>
    </submittedName>
</protein>
<dbReference type="EMBL" id="BTSX01000006">
    <property type="protein sequence ID" value="GMT03352.1"/>
    <property type="molecule type" value="Genomic_DNA"/>
</dbReference>
<dbReference type="AlphaFoldDB" id="A0AAV5U986"/>
<feature type="non-terminal residue" evidence="1">
    <location>
        <position position="345"/>
    </location>
</feature>
<gene>
    <name evidence="1" type="ORF">PENTCL1PPCAC_25526</name>
</gene>
<sequence length="345" mass="39215">LRHALSDHSLYKPSFNCFMKMWNEDDRRSENEQLLNVQRLALAFSMREKEMLEQDHASLSEVSSDDGIFQGELREIRKQEKRARRERRRNSVLISLQAQEEEHALTLPRASSTPDIRPLRLKSKRVAFALEPLTLPKRYGDAVKPLPPINRPILVKKRKISCLPPSEVPYIDYETFAAWRRGALNRRFQAPLENSMVPGKFQDHIKQTVIAFPKASPPTVLAITTMFLMHLVTICIACAMRTYSTAPLDNSAVPGPYKAHMDATVMAFPKAAAEGAISTTVLALTTLLSRMSLDVAMQEQILAHHKALKAKMEAERKRKSFASNLADVLKQCFFHRSPRTSPVNW</sequence>
<name>A0AAV5U986_9BILA</name>
<keyword evidence="2" id="KW-1185">Reference proteome</keyword>
<evidence type="ECO:0000313" key="2">
    <source>
        <dbReference type="Proteomes" id="UP001432027"/>
    </source>
</evidence>
<reference evidence="1" key="1">
    <citation type="submission" date="2023-10" db="EMBL/GenBank/DDBJ databases">
        <title>Genome assembly of Pristionchus species.</title>
        <authorList>
            <person name="Yoshida K."/>
            <person name="Sommer R.J."/>
        </authorList>
    </citation>
    <scope>NUCLEOTIDE SEQUENCE</scope>
    <source>
        <strain evidence="1">RS0144</strain>
    </source>
</reference>
<comment type="caution">
    <text evidence="1">The sequence shown here is derived from an EMBL/GenBank/DDBJ whole genome shotgun (WGS) entry which is preliminary data.</text>
</comment>